<name>A0A1D8D2C6_CHLLM</name>
<evidence type="ECO:0000313" key="1">
    <source>
        <dbReference type="EMBL" id="AOS84343.1"/>
    </source>
</evidence>
<proteinExistence type="predicted"/>
<sequence>MYALMLILLASCSEQNEEAPALPDEQAQHEIQSETYDGGFFIIEIPAGWKVITTGGVGNLAIWMTDPDEPSRQVFIFSAIGPYYLSDIQKEIDTRAAAMGGPVQRWSELPVVEPHTFTNFFLKWNQFAESLNARTRDVKYRLPRFDNLEIIEVQPAQSQTGGKAELVHALFTQNGKVIEGLFKGEVIQVAPFTGFPSGHTGMVKAFTGITAPKEDFERYQAILTRSIATLRYRQDYVQQANEQLKAAGSRAIQTGETLRESSDILNNAWNQRQNTYDVISEKRSDAILSKERYYDPTDGQVYEFPSGWYDQYDINRNKYNKQNLQPIPNDDHDTWEKPALDGSQFIYTE</sequence>
<gene>
    <name evidence="1" type="ORF">BIU88_09505</name>
</gene>
<protein>
    <submittedName>
        <fullName evidence="1">Uncharacterized protein</fullName>
    </submittedName>
</protein>
<dbReference type="KEGG" id="clz:BIU88_09505"/>
<dbReference type="AlphaFoldDB" id="A0A1D8D2C6"/>
<reference evidence="1" key="1">
    <citation type="submission" date="2016-09" db="EMBL/GenBank/DDBJ databases">
        <title>Genome sequence of Chlorobaculum limnaeum.</title>
        <authorList>
            <person name="Liu Z."/>
            <person name="Tank M."/>
            <person name="Bryant D.A."/>
        </authorList>
    </citation>
    <scope>NUCLEOTIDE SEQUENCE [LARGE SCALE GENOMIC DNA]</scope>
    <source>
        <strain evidence="1">DSM 1677</strain>
    </source>
</reference>
<evidence type="ECO:0000313" key="2">
    <source>
        <dbReference type="Proteomes" id="UP000095185"/>
    </source>
</evidence>
<dbReference type="EMBL" id="CP017305">
    <property type="protein sequence ID" value="AOS84343.1"/>
    <property type="molecule type" value="Genomic_DNA"/>
</dbReference>
<accession>A0A1D8D2C6</accession>
<keyword evidence="2" id="KW-1185">Reference proteome</keyword>
<dbReference type="Proteomes" id="UP000095185">
    <property type="component" value="Chromosome"/>
</dbReference>
<organism evidence="1 2">
    <name type="scientific">Chlorobaculum limnaeum</name>
    <dbReference type="NCBI Taxonomy" id="274537"/>
    <lineage>
        <taxon>Bacteria</taxon>
        <taxon>Pseudomonadati</taxon>
        <taxon>Chlorobiota</taxon>
        <taxon>Chlorobiia</taxon>
        <taxon>Chlorobiales</taxon>
        <taxon>Chlorobiaceae</taxon>
        <taxon>Chlorobaculum</taxon>
    </lineage>
</organism>